<sequence>MNRLYFGDNIDVLRKHVADRSIDLIYLDPPFNSQVTYNLLYRTPLQDGPSGQLRAFKDTWSWEEDAASLALDAVRERDVSLFRVLVALQASLGESDLMAYLVMMSIRLLELRRVLKEDGTIVLHCDPTASHYLKVILDGIFDGRCFKNEIVWLRNLGRSHSKRRLPSNHDTLLMYADSSAFWNEDQAFLKYDPDNLAEKTKQKYGCVDEAGRQYQLTSLINPNPDRPNPHSHQCQFRVAGKPKIRFHSILKSRCSCRSKRQACERGGHDDSAVVLVSSGLSHTQ</sequence>
<evidence type="ECO:0000256" key="4">
    <source>
        <dbReference type="ARBA" id="ARBA00022679"/>
    </source>
</evidence>
<reference evidence="7 8" key="1">
    <citation type="submission" date="2015-04" db="EMBL/GenBank/DDBJ databases">
        <title>Whole genome shotgun sequence of Sphingomonas changbaiensis NBRC 104936.</title>
        <authorList>
            <person name="Katano-Makiyama Y."/>
            <person name="Hosoyama A."/>
            <person name="Hashimoto M."/>
            <person name="Noguchi M."/>
            <person name="Tsuchikane K."/>
            <person name="Ohji S."/>
            <person name="Yamazoe A."/>
            <person name="Ichikawa N."/>
            <person name="Kimura A."/>
            <person name="Fujita N."/>
        </authorList>
    </citation>
    <scope>NUCLEOTIDE SEQUENCE [LARGE SCALE GENOMIC DNA]</scope>
    <source>
        <strain evidence="7 8">NBRC 104936</strain>
    </source>
</reference>
<comment type="catalytic activity">
    <reaction evidence="5">
        <text>a 2'-deoxyadenosine in DNA + S-adenosyl-L-methionine = an N(6)-methyl-2'-deoxyadenosine in DNA + S-adenosyl-L-homocysteine + H(+)</text>
        <dbReference type="Rhea" id="RHEA:15197"/>
        <dbReference type="Rhea" id="RHEA-COMP:12418"/>
        <dbReference type="Rhea" id="RHEA-COMP:12419"/>
        <dbReference type="ChEBI" id="CHEBI:15378"/>
        <dbReference type="ChEBI" id="CHEBI:57856"/>
        <dbReference type="ChEBI" id="CHEBI:59789"/>
        <dbReference type="ChEBI" id="CHEBI:90615"/>
        <dbReference type="ChEBI" id="CHEBI:90616"/>
        <dbReference type="EC" id="2.1.1.72"/>
    </reaction>
</comment>
<dbReference type="EMBL" id="BBWU01000016">
    <property type="protein sequence ID" value="GAO38596.1"/>
    <property type="molecule type" value="Genomic_DNA"/>
</dbReference>
<dbReference type="InterPro" id="IPR029063">
    <property type="entry name" value="SAM-dependent_MTases_sf"/>
</dbReference>
<evidence type="ECO:0000313" key="8">
    <source>
        <dbReference type="Proteomes" id="UP000033202"/>
    </source>
</evidence>
<dbReference type="EC" id="2.1.1.72" evidence="2"/>
<proteinExistence type="inferred from homology"/>
<evidence type="ECO:0000313" key="7">
    <source>
        <dbReference type="EMBL" id="GAO38596.1"/>
    </source>
</evidence>
<dbReference type="GO" id="GO:0032259">
    <property type="term" value="P:methylation"/>
    <property type="evidence" value="ECO:0007669"/>
    <property type="project" value="UniProtKB-KW"/>
</dbReference>
<dbReference type="PROSITE" id="PS00092">
    <property type="entry name" value="N6_MTASE"/>
    <property type="match status" value="1"/>
</dbReference>
<accession>A0A0E9MMF0</accession>
<dbReference type="GO" id="GO:0009007">
    <property type="term" value="F:site-specific DNA-methyltransferase (adenine-specific) activity"/>
    <property type="evidence" value="ECO:0007669"/>
    <property type="project" value="UniProtKB-EC"/>
</dbReference>
<keyword evidence="8" id="KW-1185">Reference proteome</keyword>
<dbReference type="GO" id="GO:0008170">
    <property type="term" value="F:N-methyltransferase activity"/>
    <property type="evidence" value="ECO:0007669"/>
    <property type="project" value="InterPro"/>
</dbReference>
<dbReference type="Pfam" id="PF01555">
    <property type="entry name" value="N6_N4_Mtase"/>
    <property type="match status" value="1"/>
</dbReference>
<dbReference type="Gene3D" id="3.40.50.150">
    <property type="entry name" value="Vaccinia Virus protein VP39"/>
    <property type="match status" value="1"/>
</dbReference>
<dbReference type="InterPro" id="IPR002052">
    <property type="entry name" value="DNA_methylase_N6_adenine_CS"/>
</dbReference>
<gene>
    <name evidence="7" type="ORF">SCH01S_16_01150</name>
</gene>
<evidence type="ECO:0000256" key="2">
    <source>
        <dbReference type="ARBA" id="ARBA00011900"/>
    </source>
</evidence>
<organism evidence="7 8">
    <name type="scientific">Sphingomonas changbaiensis NBRC 104936</name>
    <dbReference type="NCBI Taxonomy" id="1219043"/>
    <lineage>
        <taxon>Bacteria</taxon>
        <taxon>Pseudomonadati</taxon>
        <taxon>Pseudomonadota</taxon>
        <taxon>Alphaproteobacteria</taxon>
        <taxon>Sphingomonadales</taxon>
        <taxon>Sphingomonadaceae</taxon>
        <taxon>Sphingomonas</taxon>
    </lineage>
</organism>
<evidence type="ECO:0000259" key="6">
    <source>
        <dbReference type="Pfam" id="PF01555"/>
    </source>
</evidence>
<dbReference type="RefSeq" id="WP_052733754.1">
    <property type="nucleotide sequence ID" value="NZ_BBWU01000016.1"/>
</dbReference>
<evidence type="ECO:0000256" key="1">
    <source>
        <dbReference type="ARBA" id="ARBA00006594"/>
    </source>
</evidence>
<dbReference type="GO" id="GO:0003677">
    <property type="term" value="F:DNA binding"/>
    <property type="evidence" value="ECO:0007669"/>
    <property type="project" value="InterPro"/>
</dbReference>
<name>A0A0E9MMF0_9SPHN</name>
<dbReference type="AlphaFoldDB" id="A0A0E9MMF0"/>
<feature type="domain" description="DNA methylase N-4/N-6" evidence="6">
    <location>
        <begin position="22"/>
        <end position="207"/>
    </location>
</feature>
<evidence type="ECO:0000256" key="5">
    <source>
        <dbReference type="ARBA" id="ARBA00047942"/>
    </source>
</evidence>
<comment type="similarity">
    <text evidence="1">Belongs to the N(4)/N(6)-methyltransferase family.</text>
</comment>
<dbReference type="InterPro" id="IPR002941">
    <property type="entry name" value="DNA_methylase_N4/N6"/>
</dbReference>
<protein>
    <recommendedName>
        <fullName evidence="2">site-specific DNA-methyltransferase (adenine-specific)</fullName>
        <ecNumber evidence="2">2.1.1.72</ecNumber>
    </recommendedName>
</protein>
<dbReference type="Proteomes" id="UP000033202">
    <property type="component" value="Unassembled WGS sequence"/>
</dbReference>
<comment type="caution">
    <text evidence="7">The sequence shown here is derived from an EMBL/GenBank/DDBJ whole genome shotgun (WGS) entry which is preliminary data.</text>
</comment>
<dbReference type="SUPFAM" id="SSF53335">
    <property type="entry name" value="S-adenosyl-L-methionine-dependent methyltransferases"/>
    <property type="match status" value="1"/>
</dbReference>
<evidence type="ECO:0000256" key="3">
    <source>
        <dbReference type="ARBA" id="ARBA00022603"/>
    </source>
</evidence>
<keyword evidence="3" id="KW-0489">Methyltransferase</keyword>
<keyword evidence="4" id="KW-0808">Transferase</keyword>